<dbReference type="Proteomes" id="UP000018144">
    <property type="component" value="Unassembled WGS sequence"/>
</dbReference>
<dbReference type="AlphaFoldDB" id="U4LDA4"/>
<name>U4LDA4_PYROM</name>
<protein>
    <submittedName>
        <fullName evidence="1">Uncharacterized protein</fullName>
    </submittedName>
</protein>
<organism evidence="1 2">
    <name type="scientific">Pyronema omphalodes (strain CBS 100304)</name>
    <name type="common">Pyronema confluens</name>
    <dbReference type="NCBI Taxonomy" id="1076935"/>
    <lineage>
        <taxon>Eukaryota</taxon>
        <taxon>Fungi</taxon>
        <taxon>Dikarya</taxon>
        <taxon>Ascomycota</taxon>
        <taxon>Pezizomycotina</taxon>
        <taxon>Pezizomycetes</taxon>
        <taxon>Pezizales</taxon>
        <taxon>Pyronemataceae</taxon>
        <taxon>Pyronema</taxon>
    </lineage>
</organism>
<proteinExistence type="predicted"/>
<evidence type="ECO:0000313" key="1">
    <source>
        <dbReference type="EMBL" id="CCX17487.1"/>
    </source>
</evidence>
<evidence type="ECO:0000313" key="2">
    <source>
        <dbReference type="Proteomes" id="UP000018144"/>
    </source>
</evidence>
<reference evidence="1 2" key="1">
    <citation type="journal article" date="2013" name="PLoS Genet.">
        <title>The genome and development-dependent transcriptomes of Pyronema confluens: a window into fungal evolution.</title>
        <authorList>
            <person name="Traeger S."/>
            <person name="Altegoer F."/>
            <person name="Freitag M."/>
            <person name="Gabaldon T."/>
            <person name="Kempken F."/>
            <person name="Kumar A."/>
            <person name="Marcet-Houben M."/>
            <person name="Poggeler S."/>
            <person name="Stajich J.E."/>
            <person name="Nowrousian M."/>
        </authorList>
    </citation>
    <scope>NUCLEOTIDE SEQUENCE [LARGE SCALE GENOMIC DNA]</scope>
    <source>
        <strain evidence="2">CBS 100304</strain>
        <tissue evidence="1">Vegetative mycelium</tissue>
    </source>
</reference>
<accession>U4LDA4</accession>
<dbReference type="EMBL" id="HF936658">
    <property type="protein sequence ID" value="CCX17487.1"/>
    <property type="molecule type" value="Genomic_DNA"/>
</dbReference>
<gene>
    <name evidence="1" type="ORF">PCON_04491</name>
</gene>
<sequence length="21" mass="2436">MSESNCNAYWIRLTAFRRGCG</sequence>
<keyword evidence="2" id="KW-1185">Reference proteome</keyword>